<organism evidence="2 3">
    <name type="scientific">Sphaerotilus uruguayifluvii</name>
    <dbReference type="NCBI Taxonomy" id="2735897"/>
    <lineage>
        <taxon>Bacteria</taxon>
        <taxon>Pseudomonadati</taxon>
        <taxon>Pseudomonadota</taxon>
        <taxon>Betaproteobacteria</taxon>
        <taxon>Burkholderiales</taxon>
        <taxon>Sphaerotilaceae</taxon>
        <taxon>Sphaerotilus</taxon>
    </lineage>
</organism>
<dbReference type="EMBL" id="JABSNM010000024">
    <property type="protein sequence ID" value="NRT58144.1"/>
    <property type="molecule type" value="Genomic_DNA"/>
</dbReference>
<keyword evidence="3" id="KW-1185">Reference proteome</keyword>
<protein>
    <submittedName>
        <fullName evidence="2">Uncharacterized protein</fullName>
    </submittedName>
</protein>
<feature type="transmembrane region" description="Helical" evidence="1">
    <location>
        <begin position="89"/>
        <end position="105"/>
    </location>
</feature>
<dbReference type="RefSeq" id="WP_173807168.1">
    <property type="nucleotide sequence ID" value="NZ_JABSNM010000024.1"/>
</dbReference>
<evidence type="ECO:0000256" key="1">
    <source>
        <dbReference type="SAM" id="Phobius"/>
    </source>
</evidence>
<name>A0ABX2G783_9BURK</name>
<accession>A0ABX2G783</accession>
<keyword evidence="1" id="KW-0812">Transmembrane</keyword>
<dbReference type="Proteomes" id="UP001516061">
    <property type="component" value="Unassembled WGS sequence"/>
</dbReference>
<proteinExistence type="predicted"/>
<keyword evidence="1" id="KW-0472">Membrane</keyword>
<comment type="caution">
    <text evidence="2">The sequence shown here is derived from an EMBL/GenBank/DDBJ whole genome shotgun (WGS) entry which is preliminary data.</text>
</comment>
<feature type="transmembrane region" description="Helical" evidence="1">
    <location>
        <begin position="117"/>
        <end position="137"/>
    </location>
</feature>
<sequence length="201" mass="21980">MGPLVLKRWKAGSAPVDDDRNHVLIEGRQGGLVSWLLARLRIDPSTTITVGLERMVFTQSSLAGTESRVIPLEGICSSYYGYHKPWKRALLLFVLVLAGGLALGLRLSQSGQAGDAFTAMIGGLVLALLVSLLYYLLNRTLTLGFVEHSGIINGIVFKRSIIENVDIDHTQARAVCLLVQRLIELKARRALQASPPPRKPD</sequence>
<keyword evidence="1" id="KW-1133">Transmembrane helix</keyword>
<gene>
    <name evidence="2" type="ORF">HNQ01_003910</name>
</gene>
<reference evidence="2 3" key="1">
    <citation type="submission" date="2020-05" db="EMBL/GenBank/DDBJ databases">
        <title>Genomic Encyclopedia of Type Strains, Phase IV (KMG-V): Genome sequencing to study the core and pangenomes of soil and plant-associated prokaryotes.</title>
        <authorList>
            <person name="Whitman W."/>
        </authorList>
    </citation>
    <scope>NUCLEOTIDE SEQUENCE [LARGE SCALE GENOMIC DNA]</scope>
    <source>
        <strain evidence="2 3">C29</strain>
    </source>
</reference>
<evidence type="ECO:0000313" key="3">
    <source>
        <dbReference type="Proteomes" id="UP001516061"/>
    </source>
</evidence>
<evidence type="ECO:0000313" key="2">
    <source>
        <dbReference type="EMBL" id="NRT58144.1"/>
    </source>
</evidence>